<reference evidence="6" key="1">
    <citation type="submission" date="2020-09" db="EMBL/GenBank/DDBJ databases">
        <title>Novel species of Mucilaginibacter isolated from a glacier on the Tibetan Plateau.</title>
        <authorList>
            <person name="Liu Q."/>
            <person name="Xin Y.-H."/>
        </authorList>
    </citation>
    <scope>NUCLEOTIDE SEQUENCE</scope>
    <source>
        <strain evidence="6">ZB1P21</strain>
    </source>
</reference>
<dbReference type="AlphaFoldDB" id="A0A926S4C5"/>
<feature type="domain" description="Type VI secretion system TssR-like N-terminal barrel" evidence="2">
    <location>
        <begin position="32"/>
        <end position="129"/>
    </location>
</feature>
<dbReference type="InterPro" id="IPR049358">
    <property type="entry name" value="T6SS_TssR-like_C"/>
</dbReference>
<dbReference type="Pfam" id="PF20780">
    <property type="entry name" value="TssR_M"/>
    <property type="match status" value="1"/>
</dbReference>
<proteinExistence type="predicted"/>
<dbReference type="Pfam" id="PF20781">
    <property type="entry name" value="TssR_C"/>
    <property type="match status" value="1"/>
</dbReference>
<evidence type="ECO:0000256" key="1">
    <source>
        <dbReference type="SAM" id="SignalP"/>
    </source>
</evidence>
<name>A0A926S4C5_9SPHI</name>
<dbReference type="Proteomes" id="UP000619078">
    <property type="component" value="Unassembled WGS sequence"/>
</dbReference>
<organism evidence="6 7">
    <name type="scientific">Mucilaginibacter glaciei</name>
    <dbReference type="NCBI Taxonomy" id="2772109"/>
    <lineage>
        <taxon>Bacteria</taxon>
        <taxon>Pseudomonadati</taxon>
        <taxon>Bacteroidota</taxon>
        <taxon>Sphingobacteriia</taxon>
        <taxon>Sphingobacteriales</taxon>
        <taxon>Sphingobacteriaceae</taxon>
        <taxon>Mucilaginibacter</taxon>
    </lineage>
</organism>
<evidence type="ECO:0000313" key="7">
    <source>
        <dbReference type="Proteomes" id="UP000619078"/>
    </source>
</evidence>
<sequence>MKNILYVLTIFTTLAATAQSPVSFSKKVQTLPVAFEKPNSRTNIRDNGKKSSLPWIVFSDRAENYTYTAPGGSLVMKKIAFMQPFYVSQVQNGYVKLIKYEPGIVQGRKLTNKKAAQSYGWVSLDKMLLWQSAYVNPESGYAEKSITIASGKGPLIMSKIYFDKTDSLYVYNSPELEHKKTKVALHQLLYIYKRSADGKTVLVGSDGQLIADSASHSIYGWLPADAVHSWGNRLFIGSAKENGNFDSDDSVANVINNAITYNGAATRFVFDPLIDQDQPLLRSLPVLGTNGQTGKLQVGVATDVYDKSHNSIINLKGGHLTYQEYLSIRKNTHKINIVFVVDGGSSMRNYFSGLTNTIQSFENTFNLYDKGNQLSYAAVVYRGQTNCNAGGIVGESFNTDYRRIVKFLDKQAAVTSLCLAAPDSQPVFDGLRYALSMFKNHKNETNLIVLIGSTGNASADDLTDMSYQMAAADARLLAIQLYSDYNPIYNDFVIQSRKLVSQSAVLLADNKKKRMVIGEGLTSTQQYNVSLSDTVSFYLDYPKHSIIQGAVIFPPKGVVKTNQAMEAAVKRLMAETQLDIKTQTHSLDSVFRLTGREHRFVQQVVTSQFTAPVPDSLGDDMPHNAFKYFLQANLPANVVTANKGQLQYLVILNEAEYKQMTDILSMMIGENLQQDAGNYRSQLYKNYVSIVRNYMGLKDFPKSAIGDMQITDYITKTTGLIVPANKSLGGFKVEDIKDEGKMPQAQFEAYINYLIKCRNTIKQQALLQQHFVSNGQIYYYVTQANWNN</sequence>
<evidence type="ECO:0000313" key="6">
    <source>
        <dbReference type="EMBL" id="MBD1391646.1"/>
    </source>
</evidence>
<accession>A0A926S4C5</accession>
<dbReference type="Gene3D" id="3.40.50.410">
    <property type="entry name" value="von Willebrand factor, type A domain"/>
    <property type="match status" value="1"/>
</dbReference>
<dbReference type="InterPro" id="IPR049360">
    <property type="entry name" value="T6SS_TssR-like_VWA"/>
</dbReference>
<dbReference type="RefSeq" id="WP_191159784.1">
    <property type="nucleotide sequence ID" value="NZ_JACWMX010000001.1"/>
</dbReference>
<evidence type="ECO:0000259" key="4">
    <source>
        <dbReference type="Pfam" id="PF20781"/>
    </source>
</evidence>
<protein>
    <submittedName>
        <fullName evidence="6">Type VI secretion system protein TssR</fullName>
    </submittedName>
</protein>
<evidence type="ECO:0000259" key="3">
    <source>
        <dbReference type="Pfam" id="PF20780"/>
    </source>
</evidence>
<evidence type="ECO:0000259" key="2">
    <source>
        <dbReference type="Pfam" id="PF17643"/>
    </source>
</evidence>
<comment type="caution">
    <text evidence="6">The sequence shown here is derived from an EMBL/GenBank/DDBJ whole genome shotgun (WGS) entry which is preliminary data.</text>
</comment>
<feature type="chain" id="PRO_5037825238" evidence="1">
    <location>
        <begin position="19"/>
        <end position="788"/>
    </location>
</feature>
<dbReference type="InterPro" id="IPR036465">
    <property type="entry name" value="vWFA_dom_sf"/>
</dbReference>
<feature type="domain" description="Type VI secretion system TssR-like C-terminal" evidence="4">
    <location>
        <begin position="646"/>
        <end position="785"/>
    </location>
</feature>
<dbReference type="SUPFAM" id="SSF53300">
    <property type="entry name" value="vWA-like"/>
    <property type="match status" value="1"/>
</dbReference>
<dbReference type="Pfam" id="PF20782">
    <property type="entry name" value="TssR_VWA"/>
    <property type="match status" value="1"/>
</dbReference>
<evidence type="ECO:0000259" key="5">
    <source>
        <dbReference type="Pfam" id="PF20782"/>
    </source>
</evidence>
<gene>
    <name evidence="6" type="ORF">IDJ76_00920</name>
</gene>
<feature type="domain" description="Type VI secretion system TssR-like VWA" evidence="5">
    <location>
        <begin position="292"/>
        <end position="592"/>
    </location>
</feature>
<dbReference type="InterPro" id="IPR040530">
    <property type="entry name" value="T6SS_TssR-like_N"/>
</dbReference>
<keyword evidence="1" id="KW-0732">Signal</keyword>
<feature type="signal peptide" evidence="1">
    <location>
        <begin position="1"/>
        <end position="18"/>
    </location>
</feature>
<dbReference type="Pfam" id="PF17643">
    <property type="entry name" value="TssR"/>
    <property type="match status" value="1"/>
</dbReference>
<feature type="domain" description="Type VI secretion system TssR-like second" evidence="3">
    <location>
        <begin position="143"/>
        <end position="229"/>
    </location>
</feature>
<dbReference type="InterPro" id="IPR049359">
    <property type="entry name" value="T6SS_TssR-like_dom_2"/>
</dbReference>
<keyword evidence="7" id="KW-1185">Reference proteome</keyword>
<dbReference type="EMBL" id="JACWMX010000001">
    <property type="protein sequence ID" value="MBD1391646.1"/>
    <property type="molecule type" value="Genomic_DNA"/>
</dbReference>